<evidence type="ECO:0000313" key="3">
    <source>
        <dbReference type="EMBL" id="TCO08512.1"/>
    </source>
</evidence>
<keyword evidence="2" id="KW-1133">Transmembrane helix</keyword>
<feature type="region of interest" description="Disordered" evidence="1">
    <location>
        <begin position="54"/>
        <end position="74"/>
    </location>
</feature>
<protein>
    <submittedName>
        <fullName evidence="3">Uncharacterized protein</fullName>
    </submittedName>
</protein>
<keyword evidence="2" id="KW-0472">Membrane</keyword>
<dbReference type="Proteomes" id="UP000295818">
    <property type="component" value="Unassembled WGS sequence"/>
</dbReference>
<keyword evidence="2" id="KW-0812">Transmembrane</keyword>
<dbReference type="RefSeq" id="WP_132197489.1">
    <property type="nucleotide sequence ID" value="NZ_SLWM01000046.1"/>
</dbReference>
<gene>
    <name evidence="3" type="ORF">EV644_1463</name>
</gene>
<comment type="caution">
    <text evidence="3">The sequence shown here is derived from an EMBL/GenBank/DDBJ whole genome shotgun (WGS) entry which is preliminary data.</text>
</comment>
<organism evidence="3 4">
    <name type="scientific">Kribbella orskensis</name>
    <dbReference type="NCBI Taxonomy" id="2512216"/>
    <lineage>
        <taxon>Bacteria</taxon>
        <taxon>Bacillati</taxon>
        <taxon>Actinomycetota</taxon>
        <taxon>Actinomycetes</taxon>
        <taxon>Propionibacteriales</taxon>
        <taxon>Kribbellaceae</taxon>
        <taxon>Kribbella</taxon>
    </lineage>
</organism>
<sequence>MTRLIISLTVFAIVAAGVGLLLSGDDDFDWAVAMTLFGIALAGEGARVWLRRSRARTGRSGGSGKDSASQSFGT</sequence>
<evidence type="ECO:0000256" key="2">
    <source>
        <dbReference type="SAM" id="Phobius"/>
    </source>
</evidence>
<keyword evidence="4" id="KW-1185">Reference proteome</keyword>
<evidence type="ECO:0000313" key="4">
    <source>
        <dbReference type="Proteomes" id="UP000295818"/>
    </source>
</evidence>
<reference evidence="3 4" key="1">
    <citation type="journal article" date="2015" name="Stand. Genomic Sci.">
        <title>Genomic Encyclopedia of Bacterial and Archaeal Type Strains, Phase III: the genomes of soil and plant-associated and newly described type strains.</title>
        <authorList>
            <person name="Whitman W.B."/>
            <person name="Woyke T."/>
            <person name="Klenk H.P."/>
            <person name="Zhou Y."/>
            <person name="Lilburn T.G."/>
            <person name="Beck B.J."/>
            <person name="De Vos P."/>
            <person name="Vandamme P."/>
            <person name="Eisen J.A."/>
            <person name="Garrity G."/>
            <person name="Hugenholtz P."/>
            <person name="Kyrpides N.C."/>
        </authorList>
    </citation>
    <scope>NUCLEOTIDE SEQUENCE [LARGE SCALE GENOMIC DNA]</scope>
    <source>
        <strain evidence="3 4">VKM Ac-2538</strain>
    </source>
</reference>
<name>A0ABY2B632_9ACTN</name>
<evidence type="ECO:0000256" key="1">
    <source>
        <dbReference type="SAM" id="MobiDB-lite"/>
    </source>
</evidence>
<proteinExistence type="predicted"/>
<feature type="transmembrane region" description="Helical" evidence="2">
    <location>
        <begin position="33"/>
        <end position="50"/>
    </location>
</feature>
<accession>A0ABY2B632</accession>
<dbReference type="EMBL" id="SLWM01000046">
    <property type="protein sequence ID" value="TCO08512.1"/>
    <property type="molecule type" value="Genomic_DNA"/>
</dbReference>